<dbReference type="EMBL" id="FOMB01000009">
    <property type="protein sequence ID" value="SFC69064.1"/>
    <property type="molecule type" value="Genomic_DNA"/>
</dbReference>
<reference evidence="1 3" key="1">
    <citation type="submission" date="2015-03" db="EMBL/GenBank/DDBJ databases">
        <authorList>
            <person name="Lepp D."/>
            <person name="Hassan Y.I."/>
            <person name="Li X.-Z."/>
            <person name="Zhou T."/>
        </authorList>
    </citation>
    <scope>NUCLEOTIDE SEQUENCE [LARGE SCALE GENOMIC DNA]</scope>
    <source>
        <strain evidence="1 3">Cr7-05</strain>
    </source>
</reference>
<dbReference type="EMBL" id="LAPV01000131">
    <property type="protein sequence ID" value="KKC32556.1"/>
    <property type="molecule type" value="Genomic_DNA"/>
</dbReference>
<evidence type="ECO:0000313" key="2">
    <source>
        <dbReference type="EMBL" id="SFC69064.1"/>
    </source>
</evidence>
<evidence type="ECO:0000313" key="3">
    <source>
        <dbReference type="Proteomes" id="UP000033519"/>
    </source>
</evidence>
<reference evidence="2 4" key="2">
    <citation type="submission" date="2016-10" db="EMBL/GenBank/DDBJ databases">
        <authorList>
            <person name="de Groot N.N."/>
        </authorList>
    </citation>
    <scope>NUCLEOTIDE SEQUENCE [LARGE SCALE GENOMIC DNA]</scope>
    <source>
        <strain evidence="2 4">CGMCC 1.10210</strain>
    </source>
</reference>
<proteinExistence type="predicted"/>
<protein>
    <submittedName>
        <fullName evidence="2">Uncharacterized protein</fullName>
    </submittedName>
</protein>
<dbReference type="PATRIC" id="fig|728005.3.peg.836"/>
<evidence type="ECO:0000313" key="4">
    <source>
        <dbReference type="Proteomes" id="UP000182258"/>
    </source>
</evidence>
<dbReference type="Proteomes" id="UP000182258">
    <property type="component" value="Unassembled WGS sequence"/>
</dbReference>
<organism evidence="2 4">
    <name type="scientific">Devosia psychrophila</name>
    <dbReference type="NCBI Taxonomy" id="728005"/>
    <lineage>
        <taxon>Bacteria</taxon>
        <taxon>Pseudomonadati</taxon>
        <taxon>Pseudomonadota</taxon>
        <taxon>Alphaproteobacteria</taxon>
        <taxon>Hyphomicrobiales</taxon>
        <taxon>Devosiaceae</taxon>
        <taxon>Devosia</taxon>
    </lineage>
</organism>
<gene>
    <name evidence="2" type="ORF">SAMN04488059_10923</name>
    <name evidence="1" type="ORF">WH91_13355</name>
</gene>
<evidence type="ECO:0000313" key="1">
    <source>
        <dbReference type="EMBL" id="KKC32556.1"/>
    </source>
</evidence>
<dbReference type="Proteomes" id="UP000033519">
    <property type="component" value="Unassembled WGS sequence"/>
</dbReference>
<dbReference type="AlphaFoldDB" id="A0A0F5PW01"/>
<name>A0A0F5PW01_9HYPH</name>
<dbReference type="STRING" id="728005.SAMN04488059_10923"/>
<keyword evidence="3" id="KW-1185">Reference proteome</keyword>
<sequence length="68" mass="7892">MQFKVTQSRYRPEKRRLEFTASGERNGCVFTVVTDVICMKEPTTPEHIHLVALARLMEIFRQRSASGH</sequence>
<accession>A0A0F5PW01</accession>